<accession>H0WRG2</accession>
<evidence type="ECO:0000256" key="1">
    <source>
        <dbReference type="ARBA" id="ARBA00009106"/>
    </source>
</evidence>
<evidence type="ECO:0000313" key="6">
    <source>
        <dbReference type="Ensembl" id="ENSOGAP00000004616.2"/>
    </source>
</evidence>
<sequence length="122" mass="13698">MMPLKDNKKKDTGKLVKKDKDSVNRSGEKARKKKWSKDKVWDKLNNPGLCDKATYDKFYKEGLNCRFVIPAVFSEKLEIQGPLARAALQEVLSKGLTKLVSKHRAQVIYTKCGEALAAGEDA</sequence>
<dbReference type="STRING" id="30611.ENSOGAP00000004616"/>
<dbReference type="GO" id="GO:0005840">
    <property type="term" value="C:ribosome"/>
    <property type="evidence" value="ECO:0007669"/>
    <property type="project" value="UniProtKB-KW"/>
</dbReference>
<dbReference type="InParanoid" id="H0WRG2"/>
<reference evidence="6" key="3">
    <citation type="submission" date="2025-09" db="UniProtKB">
        <authorList>
            <consortium name="Ensembl"/>
        </authorList>
    </citation>
    <scope>IDENTIFICATION</scope>
</reference>
<dbReference type="Pfam" id="PF03297">
    <property type="entry name" value="Ribosomal_S25"/>
    <property type="match status" value="1"/>
</dbReference>
<dbReference type="Gene3D" id="3.30.63.20">
    <property type="match status" value="1"/>
</dbReference>
<proteinExistence type="inferred from homology"/>
<evidence type="ECO:0000256" key="4">
    <source>
        <dbReference type="RuleBase" id="RU366057"/>
    </source>
</evidence>
<reference evidence="7" key="1">
    <citation type="submission" date="2011-03" db="EMBL/GenBank/DDBJ databases">
        <title>Version 3 of the genome sequence of Otolemur garnettii (Bushbaby).</title>
        <authorList>
            <consortium name="The Broad Institute Genome Sequencing Platform"/>
            <person name="Di Palma F."/>
            <person name="Johnson J."/>
            <person name="Lander E.S."/>
            <person name="Lindblad-Toh K."/>
            <person name="Jaffe D.B."/>
            <person name="Gnerre S."/>
            <person name="MacCallum I."/>
            <person name="Przybylski D."/>
            <person name="Ribeiro F.J."/>
            <person name="Burton J.N."/>
            <person name="Walker B.J."/>
            <person name="Sharpe T."/>
            <person name="Hall G."/>
        </authorList>
    </citation>
    <scope>NUCLEOTIDE SEQUENCE [LARGE SCALE GENOMIC DNA]</scope>
</reference>
<evidence type="ECO:0000256" key="2">
    <source>
        <dbReference type="ARBA" id="ARBA00022980"/>
    </source>
</evidence>
<comment type="similarity">
    <text evidence="1 4">Belongs to the eukaryotic ribosomal protein eS25 family.</text>
</comment>
<dbReference type="AlphaFoldDB" id="H0WRG2"/>
<feature type="region of interest" description="Disordered" evidence="5">
    <location>
        <begin position="1"/>
        <end position="37"/>
    </location>
</feature>
<reference evidence="6" key="2">
    <citation type="submission" date="2025-08" db="UniProtKB">
        <authorList>
            <consortium name="Ensembl"/>
        </authorList>
    </citation>
    <scope>IDENTIFICATION</scope>
</reference>
<keyword evidence="2 4" id="KW-0689">Ribosomal protein</keyword>
<dbReference type="Proteomes" id="UP000005225">
    <property type="component" value="Unassembled WGS sequence"/>
</dbReference>
<dbReference type="InterPro" id="IPR004977">
    <property type="entry name" value="Ribosomal_eS25"/>
</dbReference>
<dbReference type="GeneTree" id="ENSGT00390000004856"/>
<dbReference type="GO" id="GO:1990904">
    <property type="term" value="C:ribonucleoprotein complex"/>
    <property type="evidence" value="ECO:0007669"/>
    <property type="project" value="UniProtKB-KW"/>
</dbReference>
<organism evidence="6 7">
    <name type="scientific">Otolemur garnettii</name>
    <name type="common">Small-eared galago</name>
    <name type="synonym">Garnett's greater bushbaby</name>
    <dbReference type="NCBI Taxonomy" id="30611"/>
    <lineage>
        <taxon>Eukaryota</taxon>
        <taxon>Metazoa</taxon>
        <taxon>Chordata</taxon>
        <taxon>Craniata</taxon>
        <taxon>Vertebrata</taxon>
        <taxon>Euteleostomi</taxon>
        <taxon>Mammalia</taxon>
        <taxon>Eutheria</taxon>
        <taxon>Euarchontoglires</taxon>
        <taxon>Primates</taxon>
        <taxon>Strepsirrhini</taxon>
        <taxon>Lorisiformes</taxon>
        <taxon>Galagidae</taxon>
        <taxon>Otolemur</taxon>
    </lineage>
</organism>
<keyword evidence="3 4" id="KW-0687">Ribonucleoprotein</keyword>
<dbReference type="HOGENOM" id="CLU_129470_0_1_1"/>
<protein>
    <recommendedName>
        <fullName evidence="4">40S ribosomal protein S25</fullName>
    </recommendedName>
</protein>
<evidence type="ECO:0000256" key="3">
    <source>
        <dbReference type="ARBA" id="ARBA00023274"/>
    </source>
</evidence>
<feature type="compositionally biased region" description="Basic and acidic residues" evidence="5">
    <location>
        <begin position="1"/>
        <end position="29"/>
    </location>
</feature>
<dbReference type="eggNOG" id="KOG1767">
    <property type="taxonomic scope" value="Eukaryota"/>
</dbReference>
<evidence type="ECO:0000313" key="7">
    <source>
        <dbReference type="Proteomes" id="UP000005225"/>
    </source>
</evidence>
<keyword evidence="7" id="KW-1185">Reference proteome</keyword>
<name>H0WRG2_OTOGA</name>
<dbReference type="Ensembl" id="ENSOGAT00000005162.2">
    <property type="protein sequence ID" value="ENSOGAP00000004616.2"/>
    <property type="gene ID" value="ENSOGAG00000005162.2"/>
</dbReference>
<dbReference type="EMBL" id="AAQR03075550">
    <property type="status" value="NOT_ANNOTATED_CDS"/>
    <property type="molecule type" value="Genomic_DNA"/>
</dbReference>
<dbReference type="PANTHER" id="PTHR12850">
    <property type="entry name" value="40S RIBOSOMAL PROTEIN S25"/>
    <property type="match status" value="1"/>
</dbReference>
<evidence type="ECO:0000256" key="5">
    <source>
        <dbReference type="SAM" id="MobiDB-lite"/>
    </source>
</evidence>